<dbReference type="PANTHER" id="PTHR42781">
    <property type="entry name" value="SPERMIDINE/PUTRESCINE IMPORT ATP-BINDING PROTEIN POTA"/>
    <property type="match status" value="1"/>
</dbReference>
<name>A0A6J6H8G0_9ZZZZ</name>
<evidence type="ECO:0000256" key="1">
    <source>
        <dbReference type="ARBA" id="ARBA00022448"/>
    </source>
</evidence>
<dbReference type="EMBL" id="CAEZUX010000010">
    <property type="protein sequence ID" value="CAB4607595.1"/>
    <property type="molecule type" value="Genomic_DNA"/>
</dbReference>
<organism evidence="5">
    <name type="scientific">freshwater metagenome</name>
    <dbReference type="NCBI Taxonomy" id="449393"/>
    <lineage>
        <taxon>unclassified sequences</taxon>
        <taxon>metagenomes</taxon>
        <taxon>ecological metagenomes</taxon>
    </lineage>
</organism>
<dbReference type="GO" id="GO:0016887">
    <property type="term" value="F:ATP hydrolysis activity"/>
    <property type="evidence" value="ECO:0007669"/>
    <property type="project" value="InterPro"/>
</dbReference>
<keyword evidence="3" id="KW-0067">ATP-binding</keyword>
<dbReference type="PROSITE" id="PS50893">
    <property type="entry name" value="ABC_TRANSPORTER_2"/>
    <property type="match status" value="1"/>
</dbReference>
<sequence>MTLSVAGDIGKGTYSLSVDFSIEPGEVVGIVGRNGAGKTTLIETIAGIVPMVAGSVALNGTDWDNAPRNVWMTPEERRCAVVFQDLRLFPHMTAIQNVAFGLRARGMSKGEANILAAQKLQVVGAEHLADRRASVLSGGEAQRVALARAIATDPAVLLLDEPLSAIDAASKEPLREVVATVLRQFTGIALLVSHDPTDVATLATRTITLGG</sequence>
<evidence type="ECO:0000256" key="2">
    <source>
        <dbReference type="ARBA" id="ARBA00022741"/>
    </source>
</evidence>
<dbReference type="SUPFAM" id="SSF52540">
    <property type="entry name" value="P-loop containing nucleoside triphosphate hydrolases"/>
    <property type="match status" value="1"/>
</dbReference>
<dbReference type="PROSITE" id="PS00211">
    <property type="entry name" value="ABC_TRANSPORTER_1"/>
    <property type="match status" value="1"/>
</dbReference>
<dbReference type="AlphaFoldDB" id="A0A6J6H8G0"/>
<dbReference type="InterPro" id="IPR003593">
    <property type="entry name" value="AAA+_ATPase"/>
</dbReference>
<evidence type="ECO:0000259" key="4">
    <source>
        <dbReference type="PROSITE" id="PS50893"/>
    </source>
</evidence>
<dbReference type="SMART" id="SM00382">
    <property type="entry name" value="AAA"/>
    <property type="match status" value="1"/>
</dbReference>
<dbReference type="InterPro" id="IPR027417">
    <property type="entry name" value="P-loop_NTPase"/>
</dbReference>
<gene>
    <name evidence="5" type="ORF">UFOPK1874_00215</name>
</gene>
<dbReference type="GO" id="GO:0005524">
    <property type="term" value="F:ATP binding"/>
    <property type="evidence" value="ECO:0007669"/>
    <property type="project" value="UniProtKB-KW"/>
</dbReference>
<evidence type="ECO:0000313" key="5">
    <source>
        <dbReference type="EMBL" id="CAB4607595.1"/>
    </source>
</evidence>
<proteinExistence type="predicted"/>
<dbReference type="InterPro" id="IPR003439">
    <property type="entry name" value="ABC_transporter-like_ATP-bd"/>
</dbReference>
<dbReference type="Gene3D" id="3.40.50.300">
    <property type="entry name" value="P-loop containing nucleotide triphosphate hydrolases"/>
    <property type="match status" value="1"/>
</dbReference>
<evidence type="ECO:0000256" key="3">
    <source>
        <dbReference type="ARBA" id="ARBA00022840"/>
    </source>
</evidence>
<keyword evidence="2" id="KW-0547">Nucleotide-binding</keyword>
<dbReference type="InterPro" id="IPR017871">
    <property type="entry name" value="ABC_transporter-like_CS"/>
</dbReference>
<accession>A0A6J6H8G0</accession>
<dbReference type="InterPro" id="IPR050093">
    <property type="entry name" value="ABC_SmlMolc_Importer"/>
</dbReference>
<feature type="domain" description="ABC transporter" evidence="4">
    <location>
        <begin position="1"/>
        <end position="211"/>
    </location>
</feature>
<reference evidence="5" key="1">
    <citation type="submission" date="2020-05" db="EMBL/GenBank/DDBJ databases">
        <authorList>
            <person name="Chiriac C."/>
            <person name="Salcher M."/>
            <person name="Ghai R."/>
            <person name="Kavagutti S V."/>
        </authorList>
    </citation>
    <scope>NUCLEOTIDE SEQUENCE</scope>
</reference>
<protein>
    <submittedName>
        <fullName evidence="5">Unannotated protein</fullName>
    </submittedName>
</protein>
<keyword evidence="1" id="KW-0813">Transport</keyword>
<dbReference type="PANTHER" id="PTHR42781:SF7">
    <property type="entry name" value="MOLYBDENUM ABC TRANSPORTER, ATP-BINDING PROTEIN"/>
    <property type="match status" value="1"/>
</dbReference>
<dbReference type="Pfam" id="PF00005">
    <property type="entry name" value="ABC_tran"/>
    <property type="match status" value="1"/>
</dbReference>